<dbReference type="OrthoDB" id="269227at2759"/>
<dbReference type="Gene3D" id="3.50.50.60">
    <property type="entry name" value="FAD/NAD(P)-binding domain"/>
    <property type="match status" value="1"/>
</dbReference>
<evidence type="ECO:0000256" key="3">
    <source>
        <dbReference type="ARBA" id="ARBA00010790"/>
    </source>
</evidence>
<feature type="active site" description="Proton acceptor" evidence="15">
    <location>
        <position position="674"/>
    </location>
</feature>
<dbReference type="Proteomes" id="UP000541558">
    <property type="component" value="Unassembled WGS sequence"/>
</dbReference>
<keyword evidence="8 16" id="KW-0274">FAD</keyword>
<dbReference type="PANTHER" id="PTHR11552">
    <property type="entry name" value="GLUCOSE-METHANOL-CHOLINE GMC OXIDOREDUCTASE"/>
    <property type="match status" value="1"/>
</dbReference>
<dbReference type="EMBL" id="JAACJK010000001">
    <property type="protein sequence ID" value="KAF5342533.1"/>
    <property type="molecule type" value="Genomic_DNA"/>
</dbReference>
<feature type="active site" description="Proton donor" evidence="15">
    <location>
        <position position="627"/>
    </location>
</feature>
<sequence>MSLDTSSLPIPEALVNVITKLHSLITEHPTGLPIIDTLSPAARTLLASTAVLTLVLRLLARRKRVLQKEAAKGGSGAYVPAAVLGESLSEAQAKGAAGEQEWEYDIIVVGGGTSGCALASRLAEDEGLKVLLLEAGGSGRALPKSVTPAGFGGLFFTEHVHQLRTEPQTAARGQRRFWPRAKMLGGCSSINAQMAQYGAPGDFDEWATLTGDESWSFKNFEKYFKKFENYNPHPDYPLVDATTKGFNGPVNVGFYNTVTPQSKAFVDACVGVGIPFVPDFNGPKGPVGVSRSVVLKPHSRTRLTPFAVTYVDSKFRRVSSETAYLTRDVLKRKNLTVAINATATRVIFDTTSSESRAIAVEFATGPNGKKYKATARKEIILSGGAVHTPHLLKLSGVGPSAELQKHNIKVVKHNPHVGAHLVDHPVIDLYFKDKNNASAKFLKPSGFRESLQLFKEIWKYRSLVAGSALAMNFGESAAFIRSDDPSLFPPEEFPQKLIDSSSASDSPDLELFSTPFAYKEHGKIGFDVHTYALHCYLLRPTSSGHVLLKSANPFEQPSVNPNYLSTDEDLQKLVRGVRIMLKIAQTEPLASHLDATFLRPDLDHNTHTKTHKEIEDLVKDRVETVYHPTTTCKMGVNDEEGEKGGVVDHQLKVFGIKGLRICDASIFPWIISGHTAGACFATAEKLADDIKAEYRSK</sequence>
<comment type="similarity">
    <text evidence="3">Belongs to the GMC oxidoreductase family.</text>
</comment>
<dbReference type="AlphaFoldDB" id="A0A8H5CKL2"/>
<comment type="function">
    <text evidence="9">Catalyzes the single-oxidation or sequential double oxidation reaction of carbohydrates primarily at carbon-2 and/or carbon-3 with the concomitant reduction of the flavin. The enzyme exhibits a broad sugar substrate specificity, oxidizing different aldopyranoses to the corresponding C-1, C-2, C-3 or C-1,2, C-2,3 and C-3,4 (di)dehydro sugars with substrate-specific regioselectivity. Accepts only a narrow range of electron acceptors such as substituted benzoquinones and complexed metal ions and reacts extremely slowly with O(2) as acceptor. May play a role in the natural recycling of plant matter by oxidizing all major monosaccharides in lignocellulose and by reducing quinone compounds or reactive radical species generated during lignin depolymerization.</text>
</comment>
<evidence type="ECO:0000259" key="17">
    <source>
        <dbReference type="PROSITE" id="PS00624"/>
    </source>
</evidence>
<dbReference type="SUPFAM" id="SSF51905">
    <property type="entry name" value="FAD/NAD(P)-binding domain"/>
    <property type="match status" value="1"/>
</dbReference>
<evidence type="ECO:0000256" key="16">
    <source>
        <dbReference type="PIRSR" id="PIRSR000137-2"/>
    </source>
</evidence>
<evidence type="ECO:0000256" key="13">
    <source>
        <dbReference type="ARBA" id="ARBA00034050"/>
    </source>
</evidence>
<evidence type="ECO:0000256" key="6">
    <source>
        <dbReference type="ARBA" id="ARBA00022525"/>
    </source>
</evidence>
<dbReference type="PANTHER" id="PTHR11552:SF147">
    <property type="entry name" value="CHOLINE DEHYDROGENASE, MITOCHONDRIAL"/>
    <property type="match status" value="1"/>
</dbReference>
<dbReference type="SUPFAM" id="SSF54373">
    <property type="entry name" value="FAD-linked reductases, C-terminal domain"/>
    <property type="match status" value="1"/>
</dbReference>
<comment type="caution">
    <text evidence="18">The sequence shown here is derived from an EMBL/GenBank/DDBJ whole genome shotgun (WGS) entry which is preliminary data.</text>
</comment>
<comment type="catalytic activity">
    <reaction evidence="14">
        <text>a pyranoside + acceptor = a pyranosid-3,4-diulose + reduced acceptor.</text>
        <dbReference type="EC" id="1.1.99.29"/>
    </reaction>
</comment>
<comment type="catalytic activity">
    <reaction evidence="10">
        <text>pyranose + acceptor = pyranos-2-ulose + reduced acceptor.</text>
        <dbReference type="EC" id="1.1.99.29"/>
    </reaction>
</comment>
<keyword evidence="7" id="KW-0285">Flavoprotein</keyword>
<comment type="subunit">
    <text evidence="4">Monomer.</text>
</comment>
<evidence type="ECO:0000256" key="14">
    <source>
        <dbReference type="ARBA" id="ARBA00034059"/>
    </source>
</evidence>
<comment type="catalytic activity">
    <reaction evidence="13">
        <text>a pyranoside + acceptor = a pyranosid-3-ulose + reduced acceptor.</text>
        <dbReference type="EC" id="1.1.99.29"/>
    </reaction>
</comment>
<dbReference type="InterPro" id="IPR000172">
    <property type="entry name" value="GMC_OxRdtase_N"/>
</dbReference>
<dbReference type="PROSITE" id="PS00624">
    <property type="entry name" value="GMC_OXRED_2"/>
    <property type="match status" value="1"/>
</dbReference>
<evidence type="ECO:0000256" key="4">
    <source>
        <dbReference type="ARBA" id="ARBA00011245"/>
    </source>
</evidence>
<evidence type="ECO:0000313" key="19">
    <source>
        <dbReference type="Proteomes" id="UP000541558"/>
    </source>
</evidence>
<evidence type="ECO:0000256" key="11">
    <source>
        <dbReference type="ARBA" id="ARBA00034010"/>
    </source>
</evidence>
<evidence type="ECO:0000256" key="9">
    <source>
        <dbReference type="ARBA" id="ARBA00024699"/>
    </source>
</evidence>
<evidence type="ECO:0000256" key="7">
    <source>
        <dbReference type="ARBA" id="ARBA00022630"/>
    </source>
</evidence>
<dbReference type="Gene3D" id="3.30.560.10">
    <property type="entry name" value="Glucose Oxidase, domain 3"/>
    <property type="match status" value="1"/>
</dbReference>
<dbReference type="Pfam" id="PF00732">
    <property type="entry name" value="GMC_oxred_N"/>
    <property type="match status" value="1"/>
</dbReference>
<gene>
    <name evidence="18" type="ORF">D9611_001543</name>
</gene>
<evidence type="ECO:0000256" key="1">
    <source>
        <dbReference type="ARBA" id="ARBA00001974"/>
    </source>
</evidence>
<name>A0A8H5CKL2_9AGAR</name>
<dbReference type="PIRSF" id="PIRSF000137">
    <property type="entry name" value="Alcohol_oxidase"/>
    <property type="match status" value="1"/>
</dbReference>
<comment type="catalytic activity">
    <reaction evidence="11">
        <text>pyranose + acceptor = pyranos-2,3-diulose + reduced acceptor.</text>
        <dbReference type="EC" id="1.1.99.29"/>
    </reaction>
</comment>
<keyword evidence="19" id="KW-1185">Reference proteome</keyword>
<feature type="binding site" evidence="16">
    <location>
        <begin position="113"/>
        <end position="114"/>
    </location>
    <ligand>
        <name>FAD</name>
        <dbReference type="ChEBI" id="CHEBI:57692"/>
    </ligand>
</feature>
<comment type="cofactor">
    <cofactor evidence="1 16">
        <name>FAD</name>
        <dbReference type="ChEBI" id="CHEBI:57692"/>
    </cofactor>
</comment>
<evidence type="ECO:0000256" key="10">
    <source>
        <dbReference type="ARBA" id="ARBA00033986"/>
    </source>
</evidence>
<dbReference type="EC" id="1.1.99.29" evidence="5"/>
<organism evidence="18 19">
    <name type="scientific">Ephemerocybe angulata</name>
    <dbReference type="NCBI Taxonomy" id="980116"/>
    <lineage>
        <taxon>Eukaryota</taxon>
        <taxon>Fungi</taxon>
        <taxon>Dikarya</taxon>
        <taxon>Basidiomycota</taxon>
        <taxon>Agaricomycotina</taxon>
        <taxon>Agaricomycetes</taxon>
        <taxon>Agaricomycetidae</taxon>
        <taxon>Agaricales</taxon>
        <taxon>Agaricineae</taxon>
        <taxon>Psathyrellaceae</taxon>
        <taxon>Ephemerocybe</taxon>
    </lineage>
</organism>
<evidence type="ECO:0000256" key="8">
    <source>
        <dbReference type="ARBA" id="ARBA00022827"/>
    </source>
</evidence>
<protein>
    <recommendedName>
        <fullName evidence="5">pyranose dehydrogenase (acceptor)</fullName>
        <ecNumber evidence="5">1.1.99.29</ecNumber>
    </recommendedName>
</protein>
<dbReference type="GO" id="GO:0033718">
    <property type="term" value="F:pyranose dehydrogenase (acceptor) activity"/>
    <property type="evidence" value="ECO:0007669"/>
    <property type="project" value="UniProtKB-EC"/>
</dbReference>
<feature type="domain" description="Glucose-methanol-choline oxidoreductase N-terminal" evidence="17">
    <location>
        <begin position="384"/>
        <end position="398"/>
    </location>
</feature>
<evidence type="ECO:0000256" key="2">
    <source>
        <dbReference type="ARBA" id="ARBA00004613"/>
    </source>
</evidence>
<proteinExistence type="inferred from homology"/>
<accession>A0A8H5CKL2</accession>
<evidence type="ECO:0000256" key="12">
    <source>
        <dbReference type="ARBA" id="ARBA00034029"/>
    </source>
</evidence>
<dbReference type="GO" id="GO:0005576">
    <property type="term" value="C:extracellular region"/>
    <property type="evidence" value="ECO:0007669"/>
    <property type="project" value="UniProtKB-SubCell"/>
</dbReference>
<reference evidence="18 19" key="1">
    <citation type="journal article" date="2020" name="ISME J.">
        <title>Uncovering the hidden diversity of litter-decomposition mechanisms in mushroom-forming fungi.</title>
        <authorList>
            <person name="Floudas D."/>
            <person name="Bentzer J."/>
            <person name="Ahren D."/>
            <person name="Johansson T."/>
            <person name="Persson P."/>
            <person name="Tunlid A."/>
        </authorList>
    </citation>
    <scope>NUCLEOTIDE SEQUENCE [LARGE SCALE GENOMIC DNA]</scope>
    <source>
        <strain evidence="18 19">CBS 175.51</strain>
    </source>
</reference>
<evidence type="ECO:0000256" key="5">
    <source>
        <dbReference type="ARBA" id="ARBA00013177"/>
    </source>
</evidence>
<dbReference type="InterPro" id="IPR036188">
    <property type="entry name" value="FAD/NAD-bd_sf"/>
</dbReference>
<keyword evidence="6" id="KW-0964">Secreted</keyword>
<comment type="catalytic activity">
    <reaction evidence="12">
        <text>pyranose + acceptor = pyranos-3-ulose + reduced acceptor.</text>
        <dbReference type="EC" id="1.1.99.29"/>
    </reaction>
</comment>
<evidence type="ECO:0000313" key="18">
    <source>
        <dbReference type="EMBL" id="KAF5342533.1"/>
    </source>
</evidence>
<dbReference type="GO" id="GO:0050660">
    <property type="term" value="F:flavin adenine dinucleotide binding"/>
    <property type="evidence" value="ECO:0007669"/>
    <property type="project" value="InterPro"/>
</dbReference>
<dbReference type="InterPro" id="IPR007867">
    <property type="entry name" value="GMC_OxRtase_C"/>
</dbReference>
<evidence type="ECO:0000256" key="15">
    <source>
        <dbReference type="PIRSR" id="PIRSR000137-1"/>
    </source>
</evidence>
<comment type="subcellular location">
    <subcellularLocation>
        <location evidence="2">Secreted</location>
    </subcellularLocation>
</comment>
<dbReference type="Pfam" id="PF05199">
    <property type="entry name" value="GMC_oxred_C"/>
    <property type="match status" value="1"/>
</dbReference>
<dbReference type="InterPro" id="IPR012132">
    <property type="entry name" value="GMC_OxRdtase"/>
</dbReference>